<dbReference type="PANTHER" id="PTHR43483">
    <property type="entry name" value="MEMBRANE TRANSPORTER PROTEIN HI_0806-RELATED"/>
    <property type="match status" value="1"/>
</dbReference>
<accession>A0ABU0VXZ9</accession>
<evidence type="ECO:0000256" key="3">
    <source>
        <dbReference type="ARBA" id="ARBA00022989"/>
    </source>
</evidence>
<evidence type="ECO:0000256" key="1">
    <source>
        <dbReference type="ARBA" id="ARBA00004141"/>
    </source>
</evidence>
<evidence type="ECO:0000313" key="7">
    <source>
        <dbReference type="Proteomes" id="UP001239680"/>
    </source>
</evidence>
<name>A0ABU0VXZ9_9RHOB</name>
<feature type="transmembrane region" description="Helical" evidence="5">
    <location>
        <begin position="54"/>
        <end position="71"/>
    </location>
</feature>
<evidence type="ECO:0000256" key="4">
    <source>
        <dbReference type="ARBA" id="ARBA00023136"/>
    </source>
</evidence>
<dbReference type="EMBL" id="JAVDBT010000008">
    <property type="protein sequence ID" value="MDQ2066635.1"/>
    <property type="molecule type" value="Genomic_DNA"/>
</dbReference>
<feature type="transmembrane region" description="Helical" evidence="5">
    <location>
        <begin position="91"/>
        <end position="107"/>
    </location>
</feature>
<comment type="caution">
    <text evidence="6">The sequence shown here is derived from an EMBL/GenBank/DDBJ whole genome shotgun (WGS) entry which is preliminary data.</text>
</comment>
<dbReference type="Proteomes" id="UP001239680">
    <property type="component" value="Unassembled WGS sequence"/>
</dbReference>
<comment type="similarity">
    <text evidence="5">Belongs to the 4-toluene sulfonate uptake permease (TSUP) (TC 2.A.102) family.</text>
</comment>
<sequence>MPDLATLLPLVAALVVIGGFAGVIGGLLGVGGGIVLVPAFFYAFQSLGYGGAQLMQICVATSLATIVITSLRSLSAHNKKGAVEWSVLKTWGPWLVIASALGVFVAAKVSSLALQAVFGAMAGLAGLWMAFGRDSARLADQMPDEPVRGLLASGVGFFSAMMGIGGGTFGVPLMTLFAMPIHRAVATASGFGVLIAVPAVLGFLLLPVAEAPPYSIGAVNLPAFLVVIGTTLLTTPWGVKLAHSMNPKPLKRAFALFLTLVALNMLRKVFF</sequence>
<feature type="transmembrane region" description="Helical" evidence="5">
    <location>
        <begin position="12"/>
        <end position="42"/>
    </location>
</feature>
<evidence type="ECO:0000256" key="2">
    <source>
        <dbReference type="ARBA" id="ARBA00022692"/>
    </source>
</evidence>
<organism evidence="6 7">
    <name type="scientific">Pseudogemmobacter lacusdianii</name>
    <dbReference type="NCBI Taxonomy" id="3069608"/>
    <lineage>
        <taxon>Bacteria</taxon>
        <taxon>Pseudomonadati</taxon>
        <taxon>Pseudomonadota</taxon>
        <taxon>Alphaproteobacteria</taxon>
        <taxon>Rhodobacterales</taxon>
        <taxon>Paracoccaceae</taxon>
        <taxon>Pseudogemmobacter</taxon>
    </lineage>
</organism>
<feature type="transmembrane region" description="Helical" evidence="5">
    <location>
        <begin position="184"/>
        <end position="208"/>
    </location>
</feature>
<feature type="transmembrane region" description="Helical" evidence="5">
    <location>
        <begin position="112"/>
        <end position="131"/>
    </location>
</feature>
<proteinExistence type="inferred from homology"/>
<dbReference type="Pfam" id="PF01925">
    <property type="entry name" value="TauE"/>
    <property type="match status" value="1"/>
</dbReference>
<gene>
    <name evidence="6" type="ORF">Q9295_09630</name>
</gene>
<keyword evidence="2 5" id="KW-0812">Transmembrane</keyword>
<keyword evidence="3 5" id="KW-1133">Transmembrane helix</keyword>
<keyword evidence="5" id="KW-1003">Cell membrane</keyword>
<comment type="subcellular location">
    <subcellularLocation>
        <location evidence="5">Cell membrane</location>
        <topology evidence="5">Multi-pass membrane protein</topology>
    </subcellularLocation>
    <subcellularLocation>
        <location evidence="1">Membrane</location>
        <topology evidence="1">Multi-pass membrane protein</topology>
    </subcellularLocation>
</comment>
<dbReference type="InterPro" id="IPR002781">
    <property type="entry name" value="TM_pro_TauE-like"/>
</dbReference>
<dbReference type="RefSeq" id="WP_306680343.1">
    <property type="nucleotide sequence ID" value="NZ_JAVDBT010000008.1"/>
</dbReference>
<feature type="transmembrane region" description="Helical" evidence="5">
    <location>
        <begin position="214"/>
        <end position="233"/>
    </location>
</feature>
<feature type="transmembrane region" description="Helical" evidence="5">
    <location>
        <begin position="253"/>
        <end position="270"/>
    </location>
</feature>
<feature type="transmembrane region" description="Helical" evidence="5">
    <location>
        <begin position="151"/>
        <end position="177"/>
    </location>
</feature>
<reference evidence="6 7" key="1">
    <citation type="submission" date="2023-08" db="EMBL/GenBank/DDBJ databases">
        <title>Characterization of two Paracoccaceae strains isolated from Phycosphere and proposal of Xinfangfangia lacusdiani sp. nov.</title>
        <authorList>
            <person name="Deng Y."/>
            <person name="Zhang Y.Q."/>
        </authorList>
    </citation>
    <scope>NUCLEOTIDE SEQUENCE [LARGE SCALE GENOMIC DNA]</scope>
    <source>
        <strain evidence="6 7">CPCC 101601</strain>
    </source>
</reference>
<dbReference type="PANTHER" id="PTHR43483:SF3">
    <property type="entry name" value="MEMBRANE TRANSPORTER PROTEIN HI_0806-RELATED"/>
    <property type="match status" value="1"/>
</dbReference>
<evidence type="ECO:0000256" key="5">
    <source>
        <dbReference type="RuleBase" id="RU363041"/>
    </source>
</evidence>
<protein>
    <recommendedName>
        <fullName evidence="5">Probable membrane transporter protein</fullName>
    </recommendedName>
</protein>
<keyword evidence="4 5" id="KW-0472">Membrane</keyword>
<keyword evidence="7" id="KW-1185">Reference proteome</keyword>
<evidence type="ECO:0000313" key="6">
    <source>
        <dbReference type="EMBL" id="MDQ2066635.1"/>
    </source>
</evidence>